<dbReference type="Proteomes" id="UP001162891">
    <property type="component" value="Chromosome"/>
</dbReference>
<dbReference type="EMBL" id="AP025591">
    <property type="protein sequence ID" value="BDG02173.1"/>
    <property type="molecule type" value="Genomic_DNA"/>
</dbReference>
<dbReference type="PANTHER" id="PTHR30535:SF34">
    <property type="entry name" value="MOLYBDATE-BINDING PROTEIN MOLA"/>
    <property type="match status" value="1"/>
</dbReference>
<keyword evidence="4" id="KW-1185">Reference proteome</keyword>
<dbReference type="NCBIfam" id="NF038402">
    <property type="entry name" value="TroA_like"/>
    <property type="match status" value="1"/>
</dbReference>
<name>A0ABM7WRS5_9BACT</name>
<dbReference type="RefSeq" id="WP_248359536.1">
    <property type="nucleotide sequence ID" value="NZ_AP025591.1"/>
</dbReference>
<protein>
    <submittedName>
        <fullName evidence="3">Iron ABC transporter substrate-binding protein</fullName>
    </submittedName>
</protein>
<accession>A0ABM7WRS5</accession>
<dbReference type="PROSITE" id="PS50983">
    <property type="entry name" value="FE_B12_PBP"/>
    <property type="match status" value="1"/>
</dbReference>
<evidence type="ECO:0000259" key="2">
    <source>
        <dbReference type="PROSITE" id="PS50983"/>
    </source>
</evidence>
<evidence type="ECO:0000313" key="3">
    <source>
        <dbReference type="EMBL" id="BDG02173.1"/>
    </source>
</evidence>
<dbReference type="SUPFAM" id="SSF53807">
    <property type="entry name" value="Helical backbone' metal receptor"/>
    <property type="match status" value="1"/>
</dbReference>
<sequence length="271" mass="29000">MRVQSPVLGNVLELAAAPARVVSLVSSATEVLAAIGAGDLVAGVSPYCARYVPGLTAPVVGDYVHADPEAIRAVRPDLVLVTDGVQLPLARRLADAGLPTYLLPVPQSRFGILENLVAVGALTGRLHEARALAGRLEHACAELAASAPPRRPRVYAELWFGRHPRRPGGRSFVHDLLELAGAEHVLADEPFAYAPLDVADAARRAPEWLVVFQEPEFPVDPAVLVRERGWERMVGDRVVLSTVEVGRNLIHDGPSFVETARWLRAALAGAA</sequence>
<dbReference type="Pfam" id="PF01497">
    <property type="entry name" value="Peripla_BP_2"/>
    <property type="match status" value="1"/>
</dbReference>
<evidence type="ECO:0000256" key="1">
    <source>
        <dbReference type="ARBA" id="ARBA00022729"/>
    </source>
</evidence>
<dbReference type="InterPro" id="IPR054828">
    <property type="entry name" value="Vit_B12_bind_prot"/>
</dbReference>
<gene>
    <name evidence="3" type="ORF">AMOR_11690</name>
</gene>
<dbReference type="Gene3D" id="3.40.50.1980">
    <property type="entry name" value="Nitrogenase molybdenum iron protein domain"/>
    <property type="match status" value="2"/>
</dbReference>
<organism evidence="3 4">
    <name type="scientific">Anaeromyxobacter oryzae</name>
    <dbReference type="NCBI Taxonomy" id="2918170"/>
    <lineage>
        <taxon>Bacteria</taxon>
        <taxon>Pseudomonadati</taxon>
        <taxon>Myxococcota</taxon>
        <taxon>Myxococcia</taxon>
        <taxon>Myxococcales</taxon>
        <taxon>Cystobacterineae</taxon>
        <taxon>Anaeromyxobacteraceae</taxon>
        <taxon>Anaeromyxobacter</taxon>
    </lineage>
</organism>
<evidence type="ECO:0000313" key="4">
    <source>
        <dbReference type="Proteomes" id="UP001162891"/>
    </source>
</evidence>
<keyword evidence="1" id="KW-0732">Signal</keyword>
<feature type="domain" description="Fe/B12 periplasmic-binding" evidence="2">
    <location>
        <begin position="20"/>
        <end position="271"/>
    </location>
</feature>
<dbReference type="InterPro" id="IPR002491">
    <property type="entry name" value="ABC_transptr_periplasmic_BD"/>
</dbReference>
<dbReference type="InterPro" id="IPR050902">
    <property type="entry name" value="ABC_Transporter_SBP"/>
</dbReference>
<reference evidence="4" key="1">
    <citation type="journal article" date="2022" name="Int. J. Syst. Evol. Microbiol.">
        <title>Anaeromyxobacter oryzae sp. nov., Anaeromyxobacter diazotrophicus sp. nov. and Anaeromyxobacter paludicola sp. nov., isolated from paddy soils.</title>
        <authorList>
            <person name="Itoh H."/>
            <person name="Xu Z."/>
            <person name="Mise K."/>
            <person name="Masuda Y."/>
            <person name="Ushijima N."/>
            <person name="Hayakawa C."/>
            <person name="Shiratori Y."/>
            <person name="Senoo K."/>
        </authorList>
    </citation>
    <scope>NUCLEOTIDE SEQUENCE [LARGE SCALE GENOMIC DNA]</scope>
    <source>
        <strain evidence="4">Red232</strain>
    </source>
</reference>
<proteinExistence type="predicted"/>
<dbReference type="PANTHER" id="PTHR30535">
    <property type="entry name" value="VITAMIN B12-BINDING PROTEIN"/>
    <property type="match status" value="1"/>
</dbReference>